<gene>
    <name evidence="2" type="ORF">SASPL_121912</name>
</gene>
<evidence type="ECO:0008006" key="4">
    <source>
        <dbReference type="Google" id="ProtNLM"/>
    </source>
</evidence>
<evidence type="ECO:0000256" key="1">
    <source>
        <dbReference type="SAM" id="Phobius"/>
    </source>
</evidence>
<reference evidence="2" key="1">
    <citation type="submission" date="2018-01" db="EMBL/GenBank/DDBJ databases">
        <authorList>
            <person name="Mao J.F."/>
        </authorList>
    </citation>
    <scope>NUCLEOTIDE SEQUENCE</scope>
    <source>
        <strain evidence="2">Huo1</strain>
        <tissue evidence="2">Leaf</tissue>
    </source>
</reference>
<dbReference type="Proteomes" id="UP000298416">
    <property type="component" value="Unassembled WGS sequence"/>
</dbReference>
<feature type="transmembrane region" description="Helical" evidence="1">
    <location>
        <begin position="230"/>
        <end position="250"/>
    </location>
</feature>
<comment type="caution">
    <text evidence="2">The sequence shown here is derived from an EMBL/GenBank/DDBJ whole genome shotgun (WGS) entry which is preliminary data.</text>
</comment>
<proteinExistence type="predicted"/>
<dbReference type="GO" id="GO:0005783">
    <property type="term" value="C:endoplasmic reticulum"/>
    <property type="evidence" value="ECO:0007669"/>
    <property type="project" value="TreeGrafter"/>
</dbReference>
<keyword evidence="1" id="KW-0812">Transmembrane</keyword>
<organism evidence="2">
    <name type="scientific">Salvia splendens</name>
    <name type="common">Scarlet sage</name>
    <dbReference type="NCBI Taxonomy" id="180675"/>
    <lineage>
        <taxon>Eukaryota</taxon>
        <taxon>Viridiplantae</taxon>
        <taxon>Streptophyta</taxon>
        <taxon>Embryophyta</taxon>
        <taxon>Tracheophyta</taxon>
        <taxon>Spermatophyta</taxon>
        <taxon>Magnoliopsida</taxon>
        <taxon>eudicotyledons</taxon>
        <taxon>Gunneridae</taxon>
        <taxon>Pentapetalae</taxon>
        <taxon>asterids</taxon>
        <taxon>lamiids</taxon>
        <taxon>Lamiales</taxon>
        <taxon>Lamiaceae</taxon>
        <taxon>Nepetoideae</taxon>
        <taxon>Mentheae</taxon>
        <taxon>Salviinae</taxon>
        <taxon>Salvia</taxon>
        <taxon>Salvia subgen. Calosphace</taxon>
        <taxon>core Calosphace</taxon>
    </lineage>
</organism>
<dbReference type="GO" id="GO:0009723">
    <property type="term" value="P:response to ethylene"/>
    <property type="evidence" value="ECO:0007669"/>
    <property type="project" value="TreeGrafter"/>
</dbReference>
<dbReference type="InterPro" id="IPR008496">
    <property type="entry name" value="TMEM222/RTE1"/>
</dbReference>
<dbReference type="EMBL" id="PNBA02000008">
    <property type="protein sequence ID" value="KAG6414540.1"/>
    <property type="molecule type" value="Genomic_DNA"/>
</dbReference>
<dbReference type="OrthoDB" id="267284at2759"/>
<evidence type="ECO:0000313" key="3">
    <source>
        <dbReference type="Proteomes" id="UP000298416"/>
    </source>
</evidence>
<dbReference type="PANTHER" id="PTHR20921">
    <property type="entry name" value="TRANSMEMBRANE PROTEIN 222"/>
    <property type="match status" value="1"/>
</dbReference>
<dbReference type="Pfam" id="PF05608">
    <property type="entry name" value="RTE1"/>
    <property type="match status" value="1"/>
</dbReference>
<reference evidence="2" key="2">
    <citation type="submission" date="2020-08" db="EMBL/GenBank/DDBJ databases">
        <title>Plant Genome Project.</title>
        <authorList>
            <person name="Zhang R.-G."/>
        </authorList>
    </citation>
    <scope>NUCLEOTIDE SEQUENCE</scope>
    <source>
        <strain evidence="2">Huo1</strain>
        <tissue evidence="2">Leaf</tissue>
    </source>
</reference>
<keyword evidence="1" id="KW-0472">Membrane</keyword>
<sequence>MLSDEELTGTAVSSAGELLPMEINLAKDVESRVSRPRTIEHEFWPLEEVDPKKARFPCCVVWTPLPIVSWLAPFIGHVGICKEDGTIIDFSGSNLINVNDFAFGPVARYLQLDREQCCFPPNLAEHRCKHRYVHTEFGTAMTWDDAIQASGRHIENRSYNIFTCNCHSFVADCLNRVSYEGSMSWNMVNVAALVLAKGRWVDGLSVLRSFMPFMAVLCLGVYAVGWPFIIALFSFSFLLLVWFLLSNYVFKNMLDC</sequence>
<name>A0A8X8XH70_SALSN</name>
<dbReference type="PANTHER" id="PTHR20921:SF7">
    <property type="entry name" value="PROTEIN REVERSION-TO-ETHYLENE SENSITIVITY1"/>
    <property type="match status" value="1"/>
</dbReference>
<keyword evidence="1" id="KW-1133">Transmembrane helix</keyword>
<keyword evidence="3" id="KW-1185">Reference proteome</keyword>
<dbReference type="GO" id="GO:0005794">
    <property type="term" value="C:Golgi apparatus"/>
    <property type="evidence" value="ECO:0007669"/>
    <property type="project" value="TreeGrafter"/>
</dbReference>
<dbReference type="GO" id="GO:0010104">
    <property type="term" value="P:regulation of ethylene-activated signaling pathway"/>
    <property type="evidence" value="ECO:0007669"/>
    <property type="project" value="TreeGrafter"/>
</dbReference>
<accession>A0A8X8XH70</accession>
<dbReference type="AlphaFoldDB" id="A0A8X8XH70"/>
<protein>
    <recommendedName>
        <fullName evidence="4">Protein REVERSION-TO-ETHYLENE SENSITIVITY1</fullName>
    </recommendedName>
</protein>
<evidence type="ECO:0000313" key="2">
    <source>
        <dbReference type="EMBL" id="KAG6414540.1"/>
    </source>
</evidence>